<dbReference type="GO" id="GO:0016020">
    <property type="term" value="C:membrane"/>
    <property type="evidence" value="ECO:0007669"/>
    <property type="project" value="InterPro"/>
</dbReference>
<dbReference type="EMBL" id="CP045529">
    <property type="protein sequence ID" value="QFU99081.1"/>
    <property type="molecule type" value="Genomic_DNA"/>
</dbReference>
<dbReference type="InterPro" id="IPR007554">
    <property type="entry name" value="Glycerophosphate_synth"/>
</dbReference>
<organism evidence="2 3">
    <name type="scientific">Luteimicrobium xylanilyticum</name>
    <dbReference type="NCBI Taxonomy" id="1133546"/>
    <lineage>
        <taxon>Bacteria</taxon>
        <taxon>Bacillati</taxon>
        <taxon>Actinomycetota</taxon>
        <taxon>Actinomycetes</taxon>
        <taxon>Micrococcales</taxon>
        <taxon>Luteimicrobium</taxon>
    </lineage>
</organism>
<protein>
    <submittedName>
        <fullName evidence="2">Uncharacterized protein</fullName>
    </submittedName>
</protein>
<sequence>MVWRRLRRWGLVPSGQPDLLGEDDAATDLVLSQQVVVFFADPPGALYQLEQWFETFRAVDDSLGLVIVLQDSRTARAVRAAAPDLKVLVLARPSTFEAVVERGAPRLVLYVNHNPANFTVLRLAGLVHVSLLHGDSDKAVSASNQLKGYDYAFVAGQAAVDRIGRELVGYDAEVRCLVVGRPQVDAQRTTALSSEVVPREVSGDGPITVLYAPTWEGAQPSVCYGSVVSHGEALVRALLDDGGFHVVYRPHPLTGARAPEHAAADRSIREIVQRAGAPHRTDAGVNLGVSFAAADVLISDVSGVAVDWLATGRPQLMTVPHDPKVRLHETPLRAAVPGLTADDAASAGDAIRSLVADGAWRSEQTGLRGYYLGDVSPGAATRRFVEACVTVVADREQARAARSPVSNRQNAPHGA</sequence>
<dbReference type="Pfam" id="PF04464">
    <property type="entry name" value="Glyphos_transf"/>
    <property type="match status" value="1"/>
</dbReference>
<dbReference type="Proteomes" id="UP000326702">
    <property type="component" value="Chromosome"/>
</dbReference>
<evidence type="ECO:0000313" key="3">
    <source>
        <dbReference type="Proteomes" id="UP000326702"/>
    </source>
</evidence>
<keyword evidence="3" id="KW-1185">Reference proteome</keyword>
<name>A0A5P9QCA3_9MICO</name>
<evidence type="ECO:0000313" key="2">
    <source>
        <dbReference type="EMBL" id="QFU99081.1"/>
    </source>
</evidence>
<feature type="compositionally biased region" description="Polar residues" evidence="1">
    <location>
        <begin position="404"/>
        <end position="415"/>
    </location>
</feature>
<gene>
    <name evidence="2" type="ORF">KDY119_02607</name>
</gene>
<dbReference type="GO" id="GO:0047355">
    <property type="term" value="F:CDP-glycerol glycerophosphotransferase activity"/>
    <property type="evidence" value="ECO:0007669"/>
    <property type="project" value="InterPro"/>
</dbReference>
<accession>A0A5P9QCA3</accession>
<dbReference type="InterPro" id="IPR043148">
    <property type="entry name" value="TagF_C"/>
</dbReference>
<feature type="region of interest" description="Disordered" evidence="1">
    <location>
        <begin position="396"/>
        <end position="415"/>
    </location>
</feature>
<dbReference type="OrthoDB" id="7806295at2"/>
<reference evidence="2 3" key="1">
    <citation type="submission" date="2019-10" db="EMBL/GenBank/DDBJ databases">
        <title>Genome sequence of Luteimicrobium xylanilyticum HY-24.</title>
        <authorList>
            <person name="Kim D.Y."/>
            <person name="Park H.-Y."/>
        </authorList>
    </citation>
    <scope>NUCLEOTIDE SEQUENCE [LARGE SCALE GENOMIC DNA]</scope>
    <source>
        <strain evidence="2 3">HY-24</strain>
    </source>
</reference>
<proteinExistence type="predicted"/>
<dbReference type="Gene3D" id="3.40.50.12580">
    <property type="match status" value="1"/>
</dbReference>
<dbReference type="AlphaFoldDB" id="A0A5P9QCA3"/>
<dbReference type="KEGG" id="lxl:KDY119_02607"/>
<evidence type="ECO:0000256" key="1">
    <source>
        <dbReference type="SAM" id="MobiDB-lite"/>
    </source>
</evidence>